<evidence type="ECO:0000256" key="3">
    <source>
        <dbReference type="ARBA" id="ARBA00022833"/>
    </source>
</evidence>
<dbReference type="RefSeq" id="XP_018335520.1">
    <property type="nucleotide sequence ID" value="XM_018480018.1"/>
</dbReference>
<keyword evidence="6" id="KW-1185">Reference proteome</keyword>
<dbReference type="SUPFAM" id="SSF57667">
    <property type="entry name" value="beta-beta-alpha zinc fingers"/>
    <property type="match status" value="2"/>
</dbReference>
<dbReference type="Proteomes" id="UP000192223">
    <property type="component" value="Unplaced"/>
</dbReference>
<sequence length="183" mass="21170">MNEYNKGFCGFEYKGCGIHGDGQLHSGINSALESSFSDILNHGYSFDEYARVLSQEHQAKLLNSRKQRPKKYKCPHCDVGFSNNGQLKGHIRIHTGERPFRCDEKNCGKTFTRNEELTRHKRIHSGLRPFACTHCGKRFGRKDHLKKHARTHFQPREVYAVPIVLPFDAWTPNPYNYVPLFGY</sequence>
<dbReference type="PANTHER" id="PTHR23235:SF139">
    <property type="entry name" value="HUCKEBEIN"/>
    <property type="match status" value="1"/>
</dbReference>
<protein>
    <submittedName>
        <fullName evidence="7">Krueppel-like factor 9</fullName>
    </submittedName>
</protein>
<keyword evidence="2 4" id="KW-0863">Zinc-finger</keyword>
<keyword evidence="3" id="KW-0862">Zinc</keyword>
<dbReference type="GeneID" id="108744313"/>
<dbReference type="STRING" id="224129.A0A1W4XSW6"/>
<name>A0A1W4XSW6_AGRPL</name>
<dbReference type="FunFam" id="3.30.160.60:FF:000257">
    <property type="entry name" value="ZXD family zinc finger C"/>
    <property type="match status" value="1"/>
</dbReference>
<evidence type="ECO:0000256" key="1">
    <source>
        <dbReference type="ARBA" id="ARBA00022723"/>
    </source>
</evidence>
<dbReference type="CTD" id="40549"/>
<dbReference type="Gene3D" id="3.30.160.60">
    <property type="entry name" value="Classic Zinc Finger"/>
    <property type="match status" value="3"/>
</dbReference>
<dbReference type="KEGG" id="apln:108744313"/>
<dbReference type="FunFam" id="3.30.160.60:FF:001488">
    <property type="entry name" value="Krueppel-like factor 15"/>
    <property type="match status" value="1"/>
</dbReference>
<evidence type="ECO:0000256" key="4">
    <source>
        <dbReference type="PROSITE-ProRule" id="PRU00042"/>
    </source>
</evidence>
<evidence type="ECO:0000259" key="5">
    <source>
        <dbReference type="PROSITE" id="PS50157"/>
    </source>
</evidence>
<dbReference type="Pfam" id="PF00096">
    <property type="entry name" value="zf-C2H2"/>
    <property type="match status" value="3"/>
</dbReference>
<dbReference type="PROSITE" id="PS50157">
    <property type="entry name" value="ZINC_FINGER_C2H2_2"/>
    <property type="match status" value="3"/>
</dbReference>
<organism evidence="6 7">
    <name type="scientific">Agrilus planipennis</name>
    <name type="common">Emerald ash borer</name>
    <name type="synonym">Agrilus marcopoli</name>
    <dbReference type="NCBI Taxonomy" id="224129"/>
    <lineage>
        <taxon>Eukaryota</taxon>
        <taxon>Metazoa</taxon>
        <taxon>Ecdysozoa</taxon>
        <taxon>Arthropoda</taxon>
        <taxon>Hexapoda</taxon>
        <taxon>Insecta</taxon>
        <taxon>Pterygota</taxon>
        <taxon>Neoptera</taxon>
        <taxon>Endopterygota</taxon>
        <taxon>Coleoptera</taxon>
        <taxon>Polyphaga</taxon>
        <taxon>Elateriformia</taxon>
        <taxon>Buprestoidea</taxon>
        <taxon>Buprestidae</taxon>
        <taxon>Agrilinae</taxon>
        <taxon>Agrilus</taxon>
    </lineage>
</organism>
<feature type="domain" description="C2H2-type" evidence="5">
    <location>
        <begin position="72"/>
        <end position="99"/>
    </location>
</feature>
<evidence type="ECO:0000313" key="7">
    <source>
        <dbReference type="RefSeq" id="XP_018335520.1"/>
    </source>
</evidence>
<evidence type="ECO:0000256" key="2">
    <source>
        <dbReference type="ARBA" id="ARBA00022771"/>
    </source>
</evidence>
<dbReference type="GO" id="GO:0000978">
    <property type="term" value="F:RNA polymerase II cis-regulatory region sequence-specific DNA binding"/>
    <property type="evidence" value="ECO:0007669"/>
    <property type="project" value="TreeGrafter"/>
</dbReference>
<dbReference type="InParanoid" id="A0A1W4XSW6"/>
<dbReference type="GO" id="GO:0000981">
    <property type="term" value="F:DNA-binding transcription factor activity, RNA polymerase II-specific"/>
    <property type="evidence" value="ECO:0007669"/>
    <property type="project" value="TreeGrafter"/>
</dbReference>
<reference evidence="7" key="1">
    <citation type="submission" date="2025-08" db="UniProtKB">
        <authorList>
            <consortium name="RefSeq"/>
        </authorList>
    </citation>
    <scope>IDENTIFICATION</scope>
    <source>
        <tissue evidence="7">Entire body</tissue>
    </source>
</reference>
<dbReference type="InterPro" id="IPR036236">
    <property type="entry name" value="Znf_C2H2_sf"/>
</dbReference>
<dbReference type="SMART" id="SM00355">
    <property type="entry name" value="ZnF_C2H2"/>
    <property type="match status" value="3"/>
</dbReference>
<dbReference type="PROSITE" id="PS00028">
    <property type="entry name" value="ZINC_FINGER_C2H2_1"/>
    <property type="match status" value="3"/>
</dbReference>
<dbReference type="FunFam" id="3.30.160.60:FF:000534">
    <property type="entry name" value="zinc finger protein 674"/>
    <property type="match status" value="1"/>
</dbReference>
<dbReference type="OrthoDB" id="8922241at2759"/>
<feature type="domain" description="C2H2-type" evidence="5">
    <location>
        <begin position="100"/>
        <end position="129"/>
    </location>
</feature>
<dbReference type="AlphaFoldDB" id="A0A1W4XSW6"/>
<dbReference type="InterPro" id="IPR013087">
    <property type="entry name" value="Znf_C2H2_type"/>
</dbReference>
<dbReference type="PANTHER" id="PTHR23235">
    <property type="entry name" value="KRUEPPEL-LIKE TRANSCRIPTION FACTOR"/>
    <property type="match status" value="1"/>
</dbReference>
<proteinExistence type="predicted"/>
<accession>A0A1W4XSW6</accession>
<feature type="domain" description="C2H2-type" evidence="5">
    <location>
        <begin position="130"/>
        <end position="157"/>
    </location>
</feature>
<evidence type="ECO:0000313" key="6">
    <source>
        <dbReference type="Proteomes" id="UP000192223"/>
    </source>
</evidence>
<dbReference type="GO" id="GO:0008270">
    <property type="term" value="F:zinc ion binding"/>
    <property type="evidence" value="ECO:0007669"/>
    <property type="project" value="UniProtKB-KW"/>
</dbReference>
<gene>
    <name evidence="7" type="primary">LOC108744313</name>
</gene>
<keyword evidence="1" id="KW-0479">Metal-binding</keyword>